<organism evidence="2 3">
    <name type="scientific">Dipteronia dyeriana</name>
    <dbReference type="NCBI Taxonomy" id="168575"/>
    <lineage>
        <taxon>Eukaryota</taxon>
        <taxon>Viridiplantae</taxon>
        <taxon>Streptophyta</taxon>
        <taxon>Embryophyta</taxon>
        <taxon>Tracheophyta</taxon>
        <taxon>Spermatophyta</taxon>
        <taxon>Magnoliopsida</taxon>
        <taxon>eudicotyledons</taxon>
        <taxon>Gunneridae</taxon>
        <taxon>Pentapetalae</taxon>
        <taxon>rosids</taxon>
        <taxon>malvids</taxon>
        <taxon>Sapindales</taxon>
        <taxon>Sapindaceae</taxon>
        <taxon>Hippocastanoideae</taxon>
        <taxon>Acereae</taxon>
        <taxon>Dipteronia</taxon>
    </lineage>
</organism>
<keyword evidence="1" id="KW-0175">Coiled coil</keyword>
<reference evidence="2" key="1">
    <citation type="journal article" date="2023" name="Plant J.">
        <title>Genome sequences and population genomics provide insights into the demographic history, inbreeding, and mutation load of two 'living fossil' tree species of Dipteronia.</title>
        <authorList>
            <person name="Feng Y."/>
            <person name="Comes H.P."/>
            <person name="Chen J."/>
            <person name="Zhu S."/>
            <person name="Lu R."/>
            <person name="Zhang X."/>
            <person name="Li P."/>
            <person name="Qiu J."/>
            <person name="Olsen K.M."/>
            <person name="Qiu Y."/>
        </authorList>
    </citation>
    <scope>NUCLEOTIDE SEQUENCE</scope>
    <source>
        <strain evidence="2">KIB01</strain>
    </source>
</reference>
<name>A0AAE0CJ38_9ROSI</name>
<protein>
    <submittedName>
        <fullName evidence="2">Uncharacterized protein</fullName>
    </submittedName>
</protein>
<feature type="coiled-coil region" evidence="1">
    <location>
        <begin position="119"/>
        <end position="157"/>
    </location>
</feature>
<dbReference type="Proteomes" id="UP001280121">
    <property type="component" value="Unassembled WGS sequence"/>
</dbReference>
<evidence type="ECO:0000313" key="2">
    <source>
        <dbReference type="EMBL" id="KAK2653034.1"/>
    </source>
</evidence>
<comment type="caution">
    <text evidence="2">The sequence shown here is derived from an EMBL/GenBank/DDBJ whole genome shotgun (WGS) entry which is preliminary data.</text>
</comment>
<evidence type="ECO:0000256" key="1">
    <source>
        <dbReference type="SAM" id="Coils"/>
    </source>
</evidence>
<proteinExistence type="predicted"/>
<dbReference type="AlphaFoldDB" id="A0AAE0CJ38"/>
<sequence>MEKTKGKKIVSLPEFAIVDQSKEVEQSEPIILTAEMSRKRPHQDDSSTKDVVAKFPVDISVFSYPSQMLKEVDQLLFPKDEACFSQIGASRVVEWGFMGAFQEGHKFLVQEGLHSHLFEHEAEKKVEKAKSDSERFAKESSKKLSRVEEEIARLEAIVEASET</sequence>
<dbReference type="EMBL" id="JANJYI010000004">
    <property type="protein sequence ID" value="KAK2653034.1"/>
    <property type="molecule type" value="Genomic_DNA"/>
</dbReference>
<keyword evidence="3" id="KW-1185">Reference proteome</keyword>
<gene>
    <name evidence="2" type="ORF">Ddye_012890</name>
</gene>
<accession>A0AAE0CJ38</accession>
<evidence type="ECO:0000313" key="3">
    <source>
        <dbReference type="Proteomes" id="UP001280121"/>
    </source>
</evidence>